<dbReference type="Gene3D" id="3.10.180.10">
    <property type="entry name" value="2,3-Dihydroxybiphenyl 1,2-Dioxygenase, domain 1"/>
    <property type="match status" value="1"/>
</dbReference>
<dbReference type="SUPFAM" id="SSF54593">
    <property type="entry name" value="Glyoxalase/Bleomycin resistance protein/Dihydroxybiphenyl dioxygenase"/>
    <property type="match status" value="1"/>
</dbReference>
<gene>
    <name evidence="2" type="ORF">SAMN05421850_102457</name>
</gene>
<evidence type="ECO:0000313" key="3">
    <source>
        <dbReference type="Proteomes" id="UP000199340"/>
    </source>
</evidence>
<name>A0A1G8K9R3_9RHOB</name>
<dbReference type="OrthoDB" id="9812467at2"/>
<feature type="domain" description="VOC" evidence="1">
    <location>
        <begin position="7"/>
        <end position="149"/>
    </location>
</feature>
<dbReference type="InterPro" id="IPR029068">
    <property type="entry name" value="Glyas_Bleomycin-R_OHBP_Dase"/>
</dbReference>
<proteinExistence type="predicted"/>
<dbReference type="InterPro" id="IPR025870">
    <property type="entry name" value="Glyoxalase-like_dom"/>
</dbReference>
<accession>A0A1G8K9R3</accession>
<dbReference type="PANTHER" id="PTHR40265:SF1">
    <property type="entry name" value="GLYOXALASE-LIKE DOMAIN-CONTAINING PROTEIN"/>
    <property type="match status" value="1"/>
</dbReference>
<dbReference type="AlphaFoldDB" id="A0A1G8K9R3"/>
<evidence type="ECO:0000259" key="1">
    <source>
        <dbReference type="PROSITE" id="PS51819"/>
    </source>
</evidence>
<dbReference type="PROSITE" id="PS51819">
    <property type="entry name" value="VOC"/>
    <property type="match status" value="1"/>
</dbReference>
<dbReference type="PANTHER" id="PTHR40265">
    <property type="entry name" value="BLL2707 PROTEIN"/>
    <property type="match status" value="1"/>
</dbReference>
<evidence type="ECO:0000313" key="2">
    <source>
        <dbReference type="EMBL" id="SDI40133.1"/>
    </source>
</evidence>
<dbReference type="InterPro" id="IPR037523">
    <property type="entry name" value="VOC_core"/>
</dbReference>
<sequence length="286" mass="30420">MNHPVKGVDHVFLLVSNLDEAAKRYAELGFTISPRGLHSAAKGSANHTIMFPEDYFELLGLLKKTPGNAGRFEALERMGEGLHAIACRIDDASEASKALGDLGIATEGLGSFERPVPLPDGTEGIAAFSTVAFTSEEVPFGTVFMCQHRTRETVWLPELIKHPNSACGLNAILAVSEDPQQDADAFARLWANSTVAKTPTGAQIETGKASAPLELFTPQSLKETYPWLDVSSLPKGAFAGLRIDVQDIKKVRASLDAANIAAHPTAKGLAVAPVDACGTIVEFVAK</sequence>
<dbReference type="EMBL" id="FNEB01000002">
    <property type="protein sequence ID" value="SDI40133.1"/>
    <property type="molecule type" value="Genomic_DNA"/>
</dbReference>
<dbReference type="STRING" id="490829.SAMN05421850_102457"/>
<keyword evidence="3" id="KW-1185">Reference proteome</keyword>
<organism evidence="2 3">
    <name type="scientific">Lutimaribacter saemankumensis</name>
    <dbReference type="NCBI Taxonomy" id="490829"/>
    <lineage>
        <taxon>Bacteria</taxon>
        <taxon>Pseudomonadati</taxon>
        <taxon>Pseudomonadota</taxon>
        <taxon>Alphaproteobacteria</taxon>
        <taxon>Rhodobacterales</taxon>
        <taxon>Roseobacteraceae</taxon>
        <taxon>Lutimaribacter</taxon>
    </lineage>
</organism>
<dbReference type="Proteomes" id="UP000199340">
    <property type="component" value="Unassembled WGS sequence"/>
</dbReference>
<dbReference type="Pfam" id="PF13468">
    <property type="entry name" value="Glyoxalase_3"/>
    <property type="match status" value="1"/>
</dbReference>
<protein>
    <submittedName>
        <fullName evidence="2">Glyoxalase-like domain-containing protein</fullName>
    </submittedName>
</protein>
<reference evidence="2 3" key="1">
    <citation type="submission" date="2016-10" db="EMBL/GenBank/DDBJ databases">
        <authorList>
            <person name="de Groot N.N."/>
        </authorList>
    </citation>
    <scope>NUCLEOTIDE SEQUENCE [LARGE SCALE GENOMIC DNA]</scope>
    <source>
        <strain evidence="2 3">DSM 28010</strain>
    </source>
</reference>